<dbReference type="Gene3D" id="3.40.50.10960">
    <property type="match status" value="1"/>
</dbReference>
<proteinExistence type="predicted"/>
<dbReference type="Gene3D" id="3.10.20.310">
    <property type="entry name" value="membrane protein fhac"/>
    <property type="match status" value="1"/>
</dbReference>
<evidence type="ECO:0000256" key="7">
    <source>
        <dbReference type="ARBA" id="ARBA00023306"/>
    </source>
</evidence>
<evidence type="ECO:0000313" key="10">
    <source>
        <dbReference type="EMBL" id="KXB58087.1"/>
    </source>
</evidence>
<dbReference type="Proteomes" id="UP000070467">
    <property type="component" value="Unassembled WGS sequence"/>
</dbReference>
<accession>A0ABR5TLX5</accession>
<dbReference type="PROSITE" id="PS51779">
    <property type="entry name" value="POTRA"/>
    <property type="match status" value="1"/>
</dbReference>
<dbReference type="InterPro" id="IPR034746">
    <property type="entry name" value="POTRA"/>
</dbReference>
<evidence type="ECO:0000256" key="6">
    <source>
        <dbReference type="ARBA" id="ARBA00023136"/>
    </source>
</evidence>
<keyword evidence="4 8" id="KW-0812">Transmembrane</keyword>
<dbReference type="InterPro" id="IPR013685">
    <property type="entry name" value="POTRA_FtsQ_type"/>
</dbReference>
<name>A0ABR5TLX5_9BACL</name>
<evidence type="ECO:0000259" key="9">
    <source>
        <dbReference type="PROSITE" id="PS51779"/>
    </source>
</evidence>
<dbReference type="Pfam" id="PF08478">
    <property type="entry name" value="POTRA_1"/>
    <property type="match status" value="1"/>
</dbReference>
<keyword evidence="6 8" id="KW-0472">Membrane</keyword>
<keyword evidence="3" id="KW-0132">Cell division</keyword>
<evidence type="ECO:0000256" key="5">
    <source>
        <dbReference type="ARBA" id="ARBA00022989"/>
    </source>
</evidence>
<reference evidence="10 11" key="1">
    <citation type="submission" date="2016-01" db="EMBL/GenBank/DDBJ databases">
        <authorList>
            <person name="Mitreva M."/>
            <person name="Pepin K.H."/>
            <person name="Mihindukulasuriya K.A."/>
            <person name="Fulton R."/>
            <person name="Fronick C."/>
            <person name="O'Laughlin M."/>
            <person name="Miner T."/>
            <person name="Herter B."/>
            <person name="Rosa B.A."/>
            <person name="Cordes M."/>
            <person name="Tomlinson C."/>
            <person name="Wollam A."/>
            <person name="Palsikar V.B."/>
            <person name="Mardis E.R."/>
            <person name="Wilson R.K."/>
        </authorList>
    </citation>
    <scope>NUCLEOTIDE SEQUENCE [LARGE SCALE GENOMIC DNA]</scope>
    <source>
        <strain evidence="10 11">KA00071</strain>
    </source>
</reference>
<feature type="domain" description="POTRA" evidence="9">
    <location>
        <begin position="55"/>
        <end position="124"/>
    </location>
</feature>
<protein>
    <submittedName>
        <fullName evidence="10">POTRA domain protein, FtsQ-type</fullName>
    </submittedName>
</protein>
<gene>
    <name evidence="10" type="ORF">HMPREF1871_00634</name>
</gene>
<evidence type="ECO:0000256" key="4">
    <source>
        <dbReference type="ARBA" id="ARBA00022692"/>
    </source>
</evidence>
<feature type="transmembrane region" description="Helical" evidence="8">
    <location>
        <begin position="33"/>
        <end position="50"/>
    </location>
</feature>
<evidence type="ECO:0000313" key="11">
    <source>
        <dbReference type="Proteomes" id="UP000070467"/>
    </source>
</evidence>
<keyword evidence="11" id="KW-1185">Reference proteome</keyword>
<organism evidence="10 11">
    <name type="scientific">Gemelliphila asaccharolytica</name>
    <dbReference type="NCBI Taxonomy" id="502393"/>
    <lineage>
        <taxon>Bacteria</taxon>
        <taxon>Bacillati</taxon>
        <taxon>Bacillota</taxon>
        <taxon>Bacilli</taxon>
        <taxon>Bacillales</taxon>
        <taxon>Gemellaceae</taxon>
        <taxon>Gemelliphila</taxon>
    </lineage>
</organism>
<dbReference type="PANTHER" id="PTHR37820">
    <property type="entry name" value="CELL DIVISION PROTEIN DIVIB"/>
    <property type="match status" value="1"/>
</dbReference>
<evidence type="ECO:0000256" key="3">
    <source>
        <dbReference type="ARBA" id="ARBA00022618"/>
    </source>
</evidence>
<evidence type="ECO:0000256" key="2">
    <source>
        <dbReference type="ARBA" id="ARBA00022475"/>
    </source>
</evidence>
<dbReference type="PANTHER" id="PTHR37820:SF1">
    <property type="entry name" value="CELL DIVISION PROTEIN FTSQ"/>
    <property type="match status" value="1"/>
</dbReference>
<comment type="caution">
    <text evidence="10">The sequence shown here is derived from an EMBL/GenBank/DDBJ whole genome shotgun (WGS) entry which is preliminary data.</text>
</comment>
<dbReference type="EMBL" id="LSDB01000022">
    <property type="protein sequence ID" value="KXB58087.1"/>
    <property type="molecule type" value="Genomic_DNA"/>
</dbReference>
<comment type="subcellular location">
    <subcellularLocation>
        <location evidence="1">Membrane</location>
    </subcellularLocation>
</comment>
<keyword evidence="2" id="KW-1003">Cell membrane</keyword>
<evidence type="ECO:0000256" key="1">
    <source>
        <dbReference type="ARBA" id="ARBA00004370"/>
    </source>
</evidence>
<keyword evidence="5 8" id="KW-1133">Transmembrane helix</keyword>
<evidence type="ECO:0000256" key="8">
    <source>
        <dbReference type="SAM" id="Phobius"/>
    </source>
</evidence>
<sequence>MNFNFKINNISYNKRKSFNNSVERLKRKKRNEYIVLSSIIIIFFLILIFLNSSFVKIKNINIDGLTQIDRTELLKEIDIDNNMKLWKVNEEYIQKYILDNYSIISSVEVKKKYLNTLYISVKEKKVVAKEINDDGTFNIILEDNTIYDKKLLNDSSIPIINDFNEDKNKKDILLENLKKLNPDVLVHISEIINDKNSEYLSYIYMKDGQKVKINVNSFSEKLNYYFKMEKDISDKKNTLLNLVNGTYLETENSNKLKERKVKNLLG</sequence>
<keyword evidence="7" id="KW-0131">Cell cycle</keyword>
<dbReference type="InterPro" id="IPR050487">
    <property type="entry name" value="FtsQ_DivIB"/>
</dbReference>